<sequence>KNILNFDKITDLISGLPLDEWELYRPIVTNKKTNLNPRSINLLADKLIDLRRKADKSVFIANAIPFCSIKNLNKLNAVSRGALYDDGCRRLVIDPRGFVKPHYFLDENIKW</sequence>
<feature type="non-terminal residue" evidence="1">
    <location>
        <position position="1"/>
    </location>
</feature>
<gene>
    <name evidence="1" type="ORF">UX18_C0010G0007</name>
</gene>
<dbReference type="AlphaFoldDB" id="A0A837IQV0"/>
<evidence type="ECO:0000313" key="1">
    <source>
        <dbReference type="EMBL" id="KKU12809.1"/>
    </source>
</evidence>
<accession>A0A837IQV0</accession>
<name>A0A837IQV0_9BACT</name>
<dbReference type="Proteomes" id="UP000034909">
    <property type="component" value="Unassembled WGS sequence"/>
</dbReference>
<comment type="caution">
    <text evidence="1">The sequence shown here is derived from an EMBL/GenBank/DDBJ whole genome shotgun (WGS) entry which is preliminary data.</text>
</comment>
<protein>
    <submittedName>
        <fullName evidence="1">Uncharacterized protein</fullName>
    </submittedName>
</protein>
<dbReference type="EMBL" id="LCLF01000010">
    <property type="protein sequence ID" value="KKU12809.1"/>
    <property type="molecule type" value="Genomic_DNA"/>
</dbReference>
<proteinExistence type="predicted"/>
<reference evidence="1 2" key="1">
    <citation type="journal article" date="2015" name="Nature">
        <title>rRNA introns, odd ribosomes, and small enigmatic genomes across a large radiation of phyla.</title>
        <authorList>
            <person name="Brown C.T."/>
            <person name="Hug L.A."/>
            <person name="Thomas B.C."/>
            <person name="Sharon I."/>
            <person name="Castelle C.J."/>
            <person name="Singh A."/>
            <person name="Wilkins M.J."/>
            <person name="Williams K.H."/>
            <person name="Banfield J.F."/>
        </authorList>
    </citation>
    <scope>NUCLEOTIDE SEQUENCE [LARGE SCALE GENOMIC DNA]</scope>
</reference>
<evidence type="ECO:0000313" key="2">
    <source>
        <dbReference type="Proteomes" id="UP000034909"/>
    </source>
</evidence>
<organism evidence="1 2">
    <name type="scientific">Candidatus Azambacteria bacterium GW2011_GWC2_45_7b</name>
    <dbReference type="NCBI Taxonomy" id="1618621"/>
    <lineage>
        <taxon>Bacteria</taxon>
        <taxon>Candidatus Azamiibacteriota</taxon>
    </lineage>
</organism>